<accession>A0AAE9GVZ2</accession>
<reference evidence="1" key="1">
    <citation type="submission" date="2022-02" db="EMBL/GenBank/DDBJ databases">
        <title>The Aeromonas hydrophila phage ZPAH14.</title>
        <authorList>
            <person name="Li J."/>
        </authorList>
    </citation>
    <scope>NUCLEOTIDE SEQUENCE</scope>
</reference>
<dbReference type="Proteomes" id="UP000830307">
    <property type="component" value="Segment"/>
</dbReference>
<name>A0AAE9GVZ2_9CAUD</name>
<evidence type="ECO:0000313" key="2">
    <source>
        <dbReference type="Proteomes" id="UP000830307"/>
    </source>
</evidence>
<evidence type="ECO:0000313" key="1">
    <source>
        <dbReference type="EMBL" id="UOT57999.1"/>
    </source>
</evidence>
<sequence length="80" mass="8477">MCNHDHLEQTLMAMLDSGTLSESQGAAIMAECEKQSGKLVAVLSGGIKAQCITNIQANAILKSMRDLAKAEAMRAKQEAA</sequence>
<proteinExistence type="predicted"/>
<protein>
    <submittedName>
        <fullName evidence="1">Uncharacterized protein</fullName>
    </submittedName>
</protein>
<dbReference type="RefSeq" id="YP_010656708.1">
    <property type="nucleotide sequence ID" value="NC_070840.1"/>
</dbReference>
<keyword evidence="2" id="KW-1185">Reference proteome</keyword>
<dbReference type="GeneID" id="77932606"/>
<dbReference type="EMBL" id="OM810291">
    <property type="protein sequence ID" value="UOT57999.1"/>
    <property type="molecule type" value="Genomic_DNA"/>
</dbReference>
<organism evidence="1 2">
    <name type="scientific">Aeromonas phage ZPAH14</name>
    <dbReference type="NCBI Taxonomy" id="2924887"/>
    <lineage>
        <taxon>Viruses</taxon>
        <taxon>Duplodnaviria</taxon>
        <taxon>Heunggongvirae</taxon>
        <taxon>Uroviricota</taxon>
        <taxon>Caudoviricetes</taxon>
        <taxon>Chaseviridae</taxon>
        <taxon>Nefertitivirinae</taxon>
        <taxon>Shantouvirus</taxon>
        <taxon>Shantouvirus ZPAH14</taxon>
    </lineage>
</organism>
<dbReference type="KEGG" id="vg:77932606"/>